<dbReference type="PROSITE" id="PS01096">
    <property type="entry name" value="PPIC_PPIASE_1"/>
    <property type="match status" value="1"/>
</dbReference>
<proteinExistence type="predicted"/>
<dbReference type="GO" id="GO:0003755">
    <property type="term" value="F:peptidyl-prolyl cis-trans isomerase activity"/>
    <property type="evidence" value="ECO:0007669"/>
    <property type="project" value="UniProtKB-KW"/>
</dbReference>
<evidence type="ECO:0000256" key="1">
    <source>
        <dbReference type="PROSITE-ProRule" id="PRU00278"/>
    </source>
</evidence>
<dbReference type="InterPro" id="IPR000297">
    <property type="entry name" value="PPIase_PpiC"/>
</dbReference>
<dbReference type="Gene3D" id="3.10.50.40">
    <property type="match status" value="1"/>
</dbReference>
<reference evidence="3 4" key="1">
    <citation type="journal article" date="2015" name="Infect. Genet. Evol.">
        <title>Genomic sequences of six botulinum neurotoxin-producing strains representing three clostridial species illustrate the mobility and diversity of botulinum neurotoxin genes.</title>
        <authorList>
            <person name="Smith T.J."/>
            <person name="Hill K.K."/>
            <person name="Xie G."/>
            <person name="Foley B.T."/>
            <person name="Williamson C.H."/>
            <person name="Foster J.T."/>
            <person name="Johnson S.L."/>
            <person name="Chertkov O."/>
            <person name="Teshima H."/>
            <person name="Gibbons H.S."/>
            <person name="Johnsky L.A."/>
            <person name="Karavis M.A."/>
            <person name="Smith L.A."/>
        </authorList>
    </citation>
    <scope>NUCLEOTIDE SEQUENCE [LARGE SCALE GENOMIC DNA]</scope>
    <source>
        <strain evidence="3 4">CDC 2741</strain>
    </source>
</reference>
<protein>
    <submittedName>
        <fullName evidence="3">PPIC-type PPIASE domain protein</fullName>
    </submittedName>
</protein>
<dbReference type="Proteomes" id="UP000031366">
    <property type="component" value="Unassembled WGS sequence"/>
</dbReference>
<dbReference type="InterPro" id="IPR023058">
    <property type="entry name" value="PPIase_PpiC_CS"/>
</dbReference>
<comment type="caution">
    <text evidence="3">The sequence shown here is derived from an EMBL/GenBank/DDBJ whole genome shotgun (WGS) entry which is preliminary data.</text>
</comment>
<organism evidence="3 4">
    <name type="scientific">Clostridium argentinense CDC 2741</name>
    <dbReference type="NCBI Taxonomy" id="1418104"/>
    <lineage>
        <taxon>Bacteria</taxon>
        <taxon>Bacillati</taxon>
        <taxon>Bacillota</taxon>
        <taxon>Clostridia</taxon>
        <taxon>Eubacteriales</taxon>
        <taxon>Clostridiaceae</taxon>
        <taxon>Clostridium</taxon>
    </lineage>
</organism>
<accession>A0A0C1UA13</accession>
<dbReference type="PROSITE" id="PS50198">
    <property type="entry name" value="PPIC_PPIASE_2"/>
    <property type="match status" value="1"/>
</dbReference>
<keyword evidence="4" id="KW-1185">Reference proteome</keyword>
<gene>
    <name evidence="3" type="ORF">U732_4326</name>
</gene>
<dbReference type="InterPro" id="IPR050245">
    <property type="entry name" value="PrsA_foldase"/>
</dbReference>
<evidence type="ECO:0000313" key="4">
    <source>
        <dbReference type="Proteomes" id="UP000031366"/>
    </source>
</evidence>
<dbReference type="Gene3D" id="1.10.8.1040">
    <property type="match status" value="1"/>
</dbReference>
<dbReference type="RefSeq" id="WP_039629630.1">
    <property type="nucleotide sequence ID" value="NZ_AYSO01000006.1"/>
</dbReference>
<keyword evidence="1" id="KW-0697">Rotamase</keyword>
<evidence type="ECO:0000259" key="2">
    <source>
        <dbReference type="PROSITE" id="PS50198"/>
    </source>
</evidence>
<dbReference type="InterPro" id="IPR027304">
    <property type="entry name" value="Trigger_fact/SurA_dom_sf"/>
</dbReference>
<dbReference type="STRING" id="29341.RSJ17_01115"/>
<dbReference type="PANTHER" id="PTHR47245:SF2">
    <property type="entry name" value="PEPTIDYL-PROLYL CIS-TRANS ISOMERASE HP_0175-RELATED"/>
    <property type="match status" value="1"/>
</dbReference>
<dbReference type="Pfam" id="PF00639">
    <property type="entry name" value="Rotamase"/>
    <property type="match status" value="1"/>
</dbReference>
<feature type="domain" description="PpiC" evidence="2">
    <location>
        <begin position="113"/>
        <end position="202"/>
    </location>
</feature>
<dbReference type="InterPro" id="IPR046357">
    <property type="entry name" value="PPIase_dom_sf"/>
</dbReference>
<sequence>MENKVLAVVNGNEITQMDLDFSIARFPEQNQSYFQTEEGRKQLLDQIVNYELIYNYAKDNNVENEDEYKKQLELLKRDLLIQLEVTKTFNKVEVNDNEIEEFYNNNQAMFKTEETVVAKHILTDSEEQAKQIIEEIENGKSFEDAATEHSKCPSKAQGGNLGEFGRGRMVPEFEEAAFELEVGVISEPVKSQFGFHIIKVEDKKQPSIKPLEEVKPMITTNLLHEKQNKEFLALVERLKGIYSVEMK</sequence>
<dbReference type="EMBL" id="AYSO01000006">
    <property type="protein sequence ID" value="KIE48503.1"/>
    <property type="molecule type" value="Genomic_DNA"/>
</dbReference>
<evidence type="ECO:0000313" key="3">
    <source>
        <dbReference type="EMBL" id="KIE48503.1"/>
    </source>
</evidence>
<name>A0A0C1UA13_9CLOT</name>
<dbReference type="SUPFAM" id="SSF109998">
    <property type="entry name" value="Triger factor/SurA peptide-binding domain-like"/>
    <property type="match status" value="1"/>
</dbReference>
<dbReference type="OrthoDB" id="14196at2"/>
<dbReference type="AlphaFoldDB" id="A0A0C1UA13"/>
<dbReference type="PANTHER" id="PTHR47245">
    <property type="entry name" value="PEPTIDYLPROLYL ISOMERASE"/>
    <property type="match status" value="1"/>
</dbReference>
<dbReference type="SUPFAM" id="SSF54534">
    <property type="entry name" value="FKBP-like"/>
    <property type="match status" value="1"/>
</dbReference>
<keyword evidence="1" id="KW-0413">Isomerase</keyword>